<dbReference type="OrthoDB" id="1936883at2759"/>
<dbReference type="GO" id="GO:0005524">
    <property type="term" value="F:ATP binding"/>
    <property type="evidence" value="ECO:0007669"/>
    <property type="project" value="InterPro"/>
</dbReference>
<evidence type="ECO:0000313" key="9">
    <source>
        <dbReference type="Proteomes" id="UP000006727"/>
    </source>
</evidence>
<reference evidence="8 9" key="2">
    <citation type="journal article" date="2018" name="Plant J.">
        <title>The Physcomitrella patens chromosome-scale assembly reveals moss genome structure and evolution.</title>
        <authorList>
            <person name="Lang D."/>
            <person name="Ullrich K.K."/>
            <person name="Murat F."/>
            <person name="Fuchs J."/>
            <person name="Jenkins J."/>
            <person name="Haas F.B."/>
            <person name="Piednoel M."/>
            <person name="Gundlach H."/>
            <person name="Van Bel M."/>
            <person name="Meyberg R."/>
            <person name="Vives C."/>
            <person name="Morata J."/>
            <person name="Symeonidi A."/>
            <person name="Hiss M."/>
            <person name="Muchero W."/>
            <person name="Kamisugi Y."/>
            <person name="Saleh O."/>
            <person name="Blanc G."/>
            <person name="Decker E.L."/>
            <person name="van Gessel N."/>
            <person name="Grimwood J."/>
            <person name="Hayes R.D."/>
            <person name="Graham S.W."/>
            <person name="Gunter L.E."/>
            <person name="McDaniel S.F."/>
            <person name="Hoernstein S.N.W."/>
            <person name="Larsson A."/>
            <person name="Li F.W."/>
            <person name="Perroud P.F."/>
            <person name="Phillips J."/>
            <person name="Ranjan P."/>
            <person name="Rokshar D.S."/>
            <person name="Rothfels C.J."/>
            <person name="Schneider L."/>
            <person name="Shu S."/>
            <person name="Stevenson D.W."/>
            <person name="Thummler F."/>
            <person name="Tillich M."/>
            <person name="Villarreal Aguilar J.C."/>
            <person name="Widiez T."/>
            <person name="Wong G.K."/>
            <person name="Wymore A."/>
            <person name="Zhang Y."/>
            <person name="Zimmer A.D."/>
            <person name="Quatrano R.S."/>
            <person name="Mayer K.F.X."/>
            <person name="Goodstein D."/>
            <person name="Casacuberta J.M."/>
            <person name="Vandepoele K."/>
            <person name="Reski R."/>
            <person name="Cuming A.C."/>
            <person name="Tuskan G.A."/>
            <person name="Maumus F."/>
            <person name="Salse J."/>
            <person name="Schmutz J."/>
            <person name="Rensing S.A."/>
        </authorList>
    </citation>
    <scope>NUCLEOTIDE SEQUENCE [LARGE SCALE GENOMIC DNA]</scope>
    <source>
        <strain evidence="8 9">cv. Gransden 2004</strain>
    </source>
</reference>
<dbReference type="GO" id="GO:0016020">
    <property type="term" value="C:membrane"/>
    <property type="evidence" value="ECO:0007669"/>
    <property type="project" value="UniProtKB-SubCell"/>
</dbReference>
<dbReference type="Gene3D" id="3.80.10.10">
    <property type="entry name" value="Ribonuclease Inhibitor"/>
    <property type="match status" value="4"/>
</dbReference>
<dbReference type="Pfam" id="PF00069">
    <property type="entry name" value="Pkinase"/>
    <property type="match status" value="1"/>
</dbReference>
<dbReference type="PRINTS" id="PR00364">
    <property type="entry name" value="DISEASERSIST"/>
</dbReference>
<dbReference type="RefSeq" id="XP_073386457.1">
    <property type="nucleotide sequence ID" value="XM_073530356.1"/>
</dbReference>
<keyword evidence="9" id="KW-1185">Reference proteome</keyword>
<comment type="subcellular location">
    <subcellularLocation>
        <location evidence="1">Membrane</location>
    </subcellularLocation>
</comment>
<dbReference type="EnsemblPlants" id="Pp3c22_2140V3.2">
    <property type="protein sequence ID" value="Pp3c22_2140V3.2"/>
    <property type="gene ID" value="Pp3c22_2140"/>
</dbReference>
<feature type="domain" description="Protein kinase" evidence="7">
    <location>
        <begin position="205"/>
        <end position="477"/>
    </location>
</feature>
<dbReference type="SUPFAM" id="SSF52058">
    <property type="entry name" value="L domain-like"/>
    <property type="match status" value="2"/>
</dbReference>
<evidence type="ECO:0000256" key="5">
    <source>
        <dbReference type="ARBA" id="ARBA00022989"/>
    </source>
</evidence>
<keyword evidence="2" id="KW-0433">Leucine-rich repeat</keyword>
<keyword evidence="4" id="KW-0677">Repeat</keyword>
<evidence type="ECO:0000256" key="6">
    <source>
        <dbReference type="ARBA" id="ARBA00023136"/>
    </source>
</evidence>
<dbReference type="PANTHER" id="PTHR36766">
    <property type="entry name" value="PLANT BROAD-SPECTRUM MILDEW RESISTANCE PROTEIN RPW8"/>
    <property type="match status" value="1"/>
</dbReference>
<dbReference type="SMART" id="SM00382">
    <property type="entry name" value="AAA"/>
    <property type="match status" value="1"/>
</dbReference>
<dbReference type="InterPro" id="IPR058192">
    <property type="entry name" value="WHD_ROQ1-like"/>
</dbReference>
<dbReference type="SUPFAM" id="SSF56112">
    <property type="entry name" value="Protein kinase-like (PK-like)"/>
    <property type="match status" value="1"/>
</dbReference>
<dbReference type="GeneID" id="112275236"/>
<dbReference type="Gramene" id="Pp3c22_2140V3.3">
    <property type="protein sequence ID" value="Pp3c22_2140V3.3"/>
    <property type="gene ID" value="Pp3c22_2140"/>
</dbReference>
<dbReference type="InterPro" id="IPR042197">
    <property type="entry name" value="Apaf_helical"/>
</dbReference>
<dbReference type="InterPro" id="IPR003593">
    <property type="entry name" value="AAA+_ATPase"/>
</dbReference>
<evidence type="ECO:0000313" key="8">
    <source>
        <dbReference type="EnsemblPlants" id="Pp3c22_2140V3.2"/>
    </source>
</evidence>
<name>A0A7I4CH98_PHYPA</name>
<dbReference type="Gene3D" id="1.10.8.430">
    <property type="entry name" value="Helical domain of apoptotic protease-activating factors"/>
    <property type="match status" value="1"/>
</dbReference>
<dbReference type="SUPFAM" id="SSF52540">
    <property type="entry name" value="P-loop containing nucleoside triphosphate hydrolases"/>
    <property type="match status" value="1"/>
</dbReference>
<dbReference type="Gene3D" id="1.10.510.10">
    <property type="entry name" value="Transferase(Phosphotransferase) domain 1"/>
    <property type="match status" value="1"/>
</dbReference>
<reference evidence="8 9" key="1">
    <citation type="journal article" date="2008" name="Science">
        <title>The Physcomitrella genome reveals evolutionary insights into the conquest of land by plants.</title>
        <authorList>
            <person name="Rensing S."/>
            <person name="Lang D."/>
            <person name="Zimmer A."/>
            <person name="Terry A."/>
            <person name="Salamov A."/>
            <person name="Shapiro H."/>
            <person name="Nishiyama T."/>
            <person name="Perroud P.-F."/>
            <person name="Lindquist E."/>
            <person name="Kamisugi Y."/>
            <person name="Tanahashi T."/>
            <person name="Sakakibara K."/>
            <person name="Fujita T."/>
            <person name="Oishi K."/>
            <person name="Shin-I T."/>
            <person name="Kuroki Y."/>
            <person name="Toyoda A."/>
            <person name="Suzuki Y."/>
            <person name="Hashimoto A."/>
            <person name="Yamaguchi K."/>
            <person name="Sugano A."/>
            <person name="Kohara Y."/>
            <person name="Fujiyama A."/>
            <person name="Anterola A."/>
            <person name="Aoki S."/>
            <person name="Ashton N."/>
            <person name="Barbazuk W.B."/>
            <person name="Barker E."/>
            <person name="Bennetzen J."/>
            <person name="Bezanilla M."/>
            <person name="Blankenship R."/>
            <person name="Cho S.H."/>
            <person name="Dutcher S."/>
            <person name="Estelle M."/>
            <person name="Fawcett J.A."/>
            <person name="Gundlach H."/>
            <person name="Hanada K."/>
            <person name="Heyl A."/>
            <person name="Hicks K.A."/>
            <person name="Hugh J."/>
            <person name="Lohr M."/>
            <person name="Mayer K."/>
            <person name="Melkozernov A."/>
            <person name="Murata T."/>
            <person name="Nelson D."/>
            <person name="Pils B."/>
            <person name="Prigge M."/>
            <person name="Reiss B."/>
            <person name="Renner T."/>
            <person name="Rombauts S."/>
            <person name="Rushton P."/>
            <person name="Sanderfoot A."/>
            <person name="Schween G."/>
            <person name="Shiu S.-H."/>
            <person name="Stueber K."/>
            <person name="Theodoulou F.L."/>
            <person name="Tu H."/>
            <person name="Van de Peer Y."/>
            <person name="Verrier P.J."/>
            <person name="Waters E."/>
            <person name="Wood A."/>
            <person name="Yang L."/>
            <person name="Cove D."/>
            <person name="Cuming A."/>
            <person name="Hasebe M."/>
            <person name="Lucas S."/>
            <person name="Mishler D.B."/>
            <person name="Reski R."/>
            <person name="Grigoriev I."/>
            <person name="Quatrano R.S."/>
            <person name="Boore J.L."/>
        </authorList>
    </citation>
    <scope>NUCLEOTIDE SEQUENCE [LARGE SCALE GENOMIC DNA]</scope>
    <source>
        <strain evidence="8 9">cv. Gransden 2004</strain>
    </source>
</reference>
<dbReference type="GO" id="GO:0043531">
    <property type="term" value="F:ADP binding"/>
    <property type="evidence" value="ECO:0007669"/>
    <property type="project" value="InterPro"/>
</dbReference>
<dbReference type="InterPro" id="IPR027417">
    <property type="entry name" value="P-loop_NTPase"/>
</dbReference>
<dbReference type="PANTHER" id="PTHR36766:SF30">
    <property type="entry name" value="TIR-NBS TYPE DISEASE RESISTANCE PROTEIN-RELATED"/>
    <property type="match status" value="1"/>
</dbReference>
<reference evidence="8" key="3">
    <citation type="submission" date="2020-12" db="UniProtKB">
        <authorList>
            <consortium name="EnsemblPlants"/>
        </authorList>
    </citation>
    <scope>IDENTIFICATION</scope>
</reference>
<dbReference type="Gene3D" id="3.40.50.300">
    <property type="entry name" value="P-loop containing nucleotide triphosphate hydrolases"/>
    <property type="match status" value="1"/>
</dbReference>
<dbReference type="InterPro" id="IPR001611">
    <property type="entry name" value="Leu-rich_rpt"/>
</dbReference>
<dbReference type="RefSeq" id="XP_024361197.1">
    <property type="nucleotide sequence ID" value="XM_024505429.2"/>
</dbReference>
<dbReference type="InterPro" id="IPR011009">
    <property type="entry name" value="Kinase-like_dom_sf"/>
</dbReference>
<dbReference type="Proteomes" id="UP000006727">
    <property type="component" value="Chromosome 22"/>
</dbReference>
<dbReference type="InterPro" id="IPR032675">
    <property type="entry name" value="LRR_dom_sf"/>
</dbReference>
<evidence type="ECO:0000256" key="4">
    <source>
        <dbReference type="ARBA" id="ARBA00022737"/>
    </source>
</evidence>
<evidence type="ECO:0000256" key="2">
    <source>
        <dbReference type="ARBA" id="ARBA00022614"/>
    </source>
</evidence>
<evidence type="ECO:0000256" key="1">
    <source>
        <dbReference type="ARBA" id="ARBA00004370"/>
    </source>
</evidence>
<dbReference type="GO" id="GO:0004672">
    <property type="term" value="F:protein kinase activity"/>
    <property type="evidence" value="ECO:0007669"/>
    <property type="project" value="InterPro"/>
</dbReference>
<dbReference type="InterPro" id="IPR000719">
    <property type="entry name" value="Prot_kinase_dom"/>
</dbReference>
<accession>A0A7I4CH98</accession>
<dbReference type="Gramene" id="Pp3c22_2140V3.2">
    <property type="protein sequence ID" value="Pp3c22_2140V3.2"/>
    <property type="gene ID" value="Pp3c22_2140"/>
</dbReference>
<dbReference type="PROSITE" id="PS50011">
    <property type="entry name" value="PROTEIN_KINASE_DOM"/>
    <property type="match status" value="1"/>
</dbReference>
<organism evidence="8 9">
    <name type="scientific">Physcomitrium patens</name>
    <name type="common">Spreading-leaved earth moss</name>
    <name type="synonym">Physcomitrella patens</name>
    <dbReference type="NCBI Taxonomy" id="3218"/>
    <lineage>
        <taxon>Eukaryota</taxon>
        <taxon>Viridiplantae</taxon>
        <taxon>Streptophyta</taxon>
        <taxon>Embryophyta</taxon>
        <taxon>Bryophyta</taxon>
        <taxon>Bryophytina</taxon>
        <taxon>Bryopsida</taxon>
        <taxon>Funariidae</taxon>
        <taxon>Funariales</taxon>
        <taxon>Funariaceae</taxon>
        <taxon>Physcomitrium</taxon>
    </lineage>
</organism>
<dbReference type="Pfam" id="PF00931">
    <property type="entry name" value="NB-ARC"/>
    <property type="match status" value="1"/>
</dbReference>
<dbReference type="SMART" id="SM00220">
    <property type="entry name" value="S_TKc"/>
    <property type="match status" value="1"/>
</dbReference>
<dbReference type="Pfam" id="PF23282">
    <property type="entry name" value="WHD_ROQ1"/>
    <property type="match status" value="1"/>
</dbReference>
<dbReference type="InterPro" id="IPR008271">
    <property type="entry name" value="Ser/Thr_kinase_AS"/>
</dbReference>
<keyword evidence="5" id="KW-1133">Transmembrane helix</keyword>
<keyword evidence="6" id="KW-0472">Membrane</keyword>
<keyword evidence="3" id="KW-0812">Transmembrane</keyword>
<dbReference type="EMBL" id="ABEU02000022">
    <property type="status" value="NOT_ANNOTATED_CDS"/>
    <property type="molecule type" value="Genomic_DNA"/>
</dbReference>
<evidence type="ECO:0000259" key="7">
    <source>
        <dbReference type="PROSITE" id="PS50011"/>
    </source>
</evidence>
<dbReference type="InterPro" id="IPR006553">
    <property type="entry name" value="Leu-rich_rpt_Cys-con_subtyp"/>
</dbReference>
<sequence length="1456" mass="169273">MDMDILKDMEILTTIKAMELELNNIEVMGDEQFNANQCKNLLENFKKGLQEIEAIVGAHVHKLQPILEDLSRIIVKVKKVIKNCLGDWRKVILMQRSSQETFRELLLELQWFYNIIYEIFDERRLCQKMEVEGCNKFEPCGLKDVAKDERLLFQKLNNIVENVSNNSNAFKLINYIVEWQSCIHKFECGAEEFMAFPTNFPEPDYKEYSQKLQESMGMVVYVTTWLDFESITKIISFGSIEAKNILEKEAHILSRLNHPNIIKVFYCASKIHSNHRGEIIIGMEKGDMSLSKLLYENHHLQMSFLHKVDVMIQIANAMFYLHDMKVAHRDLKPQNVVIMNLEMEEIKKTGYIHVKLIDFGISKVEVNGDEKPTNQRIYETTRYMAPEARYPLNQLNPFKADVFSFGILCCDILTSIENEWDYKDSSIYVKKRLESLYKFNHRLQLLIKECLDIKNPSKRPSFLEIVKSLMEVKKQFFEDELTKNEKMISNNISFTKNLKRKLQDWTINFCKKFAKYKHTNNNEMNNKYKNISKDSSNIYDSNISKYFHKMKKDSNLESKFVELEKLLLKNHMVGIVGMAGIGKSTLVKAFKEYIDKKLSNKSMFLPNKNNNTKEFSFENTTLLHGTILWNLKNDYLMELSKTLQFLDNKCKAMNLEEGKQILIKKLQEKRLLIIFDDVLKHEDMKKVVDIAMLGIPRSKFIVISREWNILKKFISESGKIELSPLDESTSMKILLENIFKDGPFYMPHLYEFSTEISKACDGHSLSLEFVGSSLKGQTRLRVWEQTLHRLKRANIYVDGEDLLARLKPSFDDLGEEEKIIFLDLTCFFCKDTWLEDIHEGEIFQFYEDKFKNCKKIITTLKDKLFIKVDIFGMVTIHDLLRDMGRKISRKNCNEIRKWNESCTLFVDFESKDNSNIRGICFTSCQSHLKPYGSIKIELPYLCLLSFMACTNTNMLTSIIKQSNQLKWLKLYFFGLENTIILKYDIEIVSHLIHENYLKNLVILEIIGLTSLTSFSFDATSMKFLKTLSLNYCFQLISLNICKEKYTILNTLNLRGCSKLKDVTNILSTIKTLTYLDLQNCEDMEKIGDKVHLASSLILIDLTNCLNLYKVNKQFANLVSLKKLLLKDCSNLKKIHATFDGMTNLKILWFEGCEMLEDMPIGLKHLSSLQELSLRSCKKMEIKGDTFNALTSLTYLDLCGCIKVETIHHGFANLVSLEKLFLQDCNNLKKIHATFDGMTNLKILWFEGCEILEDMPKGLKHLSSLQELSLRSCKKMEIEDDTFNTLTSLNCLDLSGCIKVETIHYGFANLVFLERLFLKDCTNLKKIHATFDGMTNLKILWFEGCEMLEDMPIGLKHLSSLQKLSLRSCKKMEIEDDTFNALTSLIYLDLSGCIKVETIHYGFTNFVCLERLFLKDCTNLKKIHATFDAMTNLNLLTFEGCEKLEDMPLGFKHLSSF</sequence>
<dbReference type="InterPro" id="IPR002182">
    <property type="entry name" value="NB-ARC"/>
</dbReference>
<dbReference type="Pfam" id="PF13855">
    <property type="entry name" value="LRR_8"/>
    <property type="match status" value="1"/>
</dbReference>
<dbReference type="KEGG" id="ppp:112275236"/>
<dbReference type="RefSeq" id="XP_024361196.1">
    <property type="nucleotide sequence ID" value="XM_024505428.2"/>
</dbReference>
<evidence type="ECO:0000256" key="3">
    <source>
        <dbReference type="ARBA" id="ARBA00022692"/>
    </source>
</evidence>
<dbReference type="SMART" id="SM00367">
    <property type="entry name" value="LRR_CC"/>
    <property type="match status" value="5"/>
</dbReference>
<dbReference type="EnsemblPlants" id="Pp3c22_2140V3.3">
    <property type="protein sequence ID" value="Pp3c22_2140V3.3"/>
    <property type="gene ID" value="Pp3c22_2140"/>
</dbReference>
<protein>
    <recommendedName>
        <fullName evidence="7">Protein kinase domain-containing protein</fullName>
    </recommendedName>
</protein>
<proteinExistence type="predicted"/>
<dbReference type="PROSITE" id="PS00108">
    <property type="entry name" value="PROTEIN_KINASE_ST"/>
    <property type="match status" value="1"/>
</dbReference>
<gene>
    <name evidence="8" type="primary">LOC112275236</name>
</gene>